<evidence type="ECO:0000313" key="4">
    <source>
        <dbReference type="Proteomes" id="UP000008366"/>
    </source>
</evidence>
<dbReference type="Proteomes" id="UP000008366">
    <property type="component" value="Unassembled WGS sequence"/>
</dbReference>
<comment type="caution">
    <text evidence="3">The sequence shown here is derived from an EMBL/GenBank/DDBJ whole genome shotgun (WGS) entry which is preliminary data.</text>
</comment>
<dbReference type="InterPro" id="IPR001075">
    <property type="entry name" value="NIF_FeS_clus_asmbl_NifU_C"/>
</dbReference>
<feature type="domain" description="NIF system FeS cluster assembly NifU C-terminal" evidence="2">
    <location>
        <begin position="146"/>
        <end position="201"/>
    </location>
</feature>
<protein>
    <recommendedName>
        <fullName evidence="2">NIF system FeS cluster assembly NifU C-terminal domain-containing protein</fullName>
    </recommendedName>
</protein>
<name>K6WE16_9MICO</name>
<comment type="function">
    <text evidence="1">May be involved in the formation or repair of [Fe-S] clusters present in iron-sulfur proteins.</text>
</comment>
<evidence type="ECO:0000313" key="3">
    <source>
        <dbReference type="EMBL" id="GAB97540.1"/>
    </source>
</evidence>
<dbReference type="RefSeq" id="WP_006594072.1">
    <property type="nucleotide sequence ID" value="NZ_BAHD01000073.1"/>
</dbReference>
<evidence type="ECO:0000259" key="2">
    <source>
        <dbReference type="Pfam" id="PF01106"/>
    </source>
</evidence>
<dbReference type="GO" id="GO:0016226">
    <property type="term" value="P:iron-sulfur cluster assembly"/>
    <property type="evidence" value="ECO:0007669"/>
    <property type="project" value="InterPro"/>
</dbReference>
<reference evidence="3 4" key="1">
    <citation type="submission" date="2012-08" db="EMBL/GenBank/DDBJ databases">
        <title>Whole genome shotgun sequence of Kineosphaera limosa NBRC 100340.</title>
        <authorList>
            <person name="Yoshida I."/>
            <person name="Isaki S."/>
            <person name="Hosoyama A."/>
            <person name="Tsuchikane K."/>
            <person name="Katsumata H."/>
            <person name="Ando Y."/>
            <person name="Ohji S."/>
            <person name="Hamada M."/>
            <person name="Tamura T."/>
            <person name="Yamazoe A."/>
            <person name="Yamazaki S."/>
            <person name="Fujita N."/>
        </authorList>
    </citation>
    <scope>NUCLEOTIDE SEQUENCE [LARGE SCALE GENOMIC DNA]</scope>
    <source>
        <strain evidence="3 4">NBRC 100340</strain>
    </source>
</reference>
<evidence type="ECO:0000256" key="1">
    <source>
        <dbReference type="ARBA" id="ARBA00049958"/>
    </source>
</evidence>
<dbReference type="SUPFAM" id="SSF117916">
    <property type="entry name" value="Fe-S cluster assembly (FSCA) domain-like"/>
    <property type="match status" value="1"/>
</dbReference>
<accession>K6WE16</accession>
<dbReference type="InterPro" id="IPR034904">
    <property type="entry name" value="FSCA_dom_sf"/>
</dbReference>
<dbReference type="Gene3D" id="3.30.300.130">
    <property type="entry name" value="Fe-S cluster assembly (FSCA)"/>
    <property type="match status" value="1"/>
</dbReference>
<dbReference type="AlphaFoldDB" id="K6WE16"/>
<dbReference type="OrthoDB" id="9798220at2"/>
<keyword evidence="4" id="KW-1185">Reference proteome</keyword>
<dbReference type="EMBL" id="BAHD01000073">
    <property type="protein sequence ID" value="GAB97540.1"/>
    <property type="molecule type" value="Genomic_DNA"/>
</dbReference>
<dbReference type="eggNOG" id="COG0694">
    <property type="taxonomic scope" value="Bacteria"/>
</dbReference>
<proteinExistence type="predicted"/>
<organism evidence="3 4">
    <name type="scientific">Kineosphaera limosa NBRC 100340</name>
    <dbReference type="NCBI Taxonomy" id="1184609"/>
    <lineage>
        <taxon>Bacteria</taxon>
        <taxon>Bacillati</taxon>
        <taxon>Actinomycetota</taxon>
        <taxon>Actinomycetes</taxon>
        <taxon>Micrococcales</taxon>
        <taxon>Dermatophilaceae</taxon>
        <taxon>Kineosphaera</taxon>
    </lineage>
</organism>
<dbReference type="GO" id="GO:0005506">
    <property type="term" value="F:iron ion binding"/>
    <property type="evidence" value="ECO:0007669"/>
    <property type="project" value="InterPro"/>
</dbReference>
<dbReference type="GO" id="GO:0051536">
    <property type="term" value="F:iron-sulfur cluster binding"/>
    <property type="evidence" value="ECO:0007669"/>
    <property type="project" value="InterPro"/>
</dbReference>
<dbReference type="Pfam" id="PF01106">
    <property type="entry name" value="NifU"/>
    <property type="match status" value="1"/>
</dbReference>
<gene>
    <name evidence="3" type="ORF">KILIM_073_00200</name>
</gene>
<sequence length="219" mass="22124">MSALLTLHPEAVAGDPSTLRWVVPEGAVPLIGPVAIAPGRLGELLDDGTLCAVVCCDDALLTTLAPGHSWRGVGETVRLALSEALGEPGSWVGTEGGRIEVSEAGSTTGSTAEPVAGSLAEAAGGLVDDASLAAAVRSALTGAAGEYVRSHGGRVALVEVRDAVALVRLTGACSGCPASALTIHGRLERDLRATVPGLLEVRQASGRLDLLSILRRRSA</sequence>
<dbReference type="STRING" id="1184609.KILIM_073_00200"/>